<evidence type="ECO:0000313" key="1">
    <source>
        <dbReference type="EMBL" id="WHY52130.1"/>
    </source>
</evidence>
<dbReference type="Proteomes" id="UP001178322">
    <property type="component" value="Chromosome"/>
</dbReference>
<name>A0AAX3WW64_9BACI</name>
<reference evidence="1" key="1">
    <citation type="submission" date="2023-05" db="EMBL/GenBank/DDBJ databases">
        <title>Comparative genomics of Bacillaceae isolates and their secondary metabolite potential.</title>
        <authorList>
            <person name="Song L."/>
            <person name="Nielsen L.J."/>
            <person name="Mohite O."/>
            <person name="Xu X."/>
            <person name="Weber T."/>
            <person name="Kovacs A.T."/>
        </authorList>
    </citation>
    <scope>NUCLEOTIDE SEQUENCE</scope>
    <source>
        <strain evidence="1">LY1</strain>
    </source>
</reference>
<dbReference type="EMBL" id="CP126101">
    <property type="protein sequence ID" value="WHY52130.1"/>
    <property type="molecule type" value="Genomic_DNA"/>
</dbReference>
<proteinExistence type="predicted"/>
<evidence type="ECO:0000313" key="2">
    <source>
        <dbReference type="Proteomes" id="UP001178322"/>
    </source>
</evidence>
<dbReference type="RefSeq" id="WP_283870611.1">
    <property type="nucleotide sequence ID" value="NZ_CP126101.1"/>
</dbReference>
<organism evidence="1 2">
    <name type="scientific">Lysinibacillus pakistanensis</name>
    <dbReference type="NCBI Taxonomy" id="759811"/>
    <lineage>
        <taxon>Bacteria</taxon>
        <taxon>Bacillati</taxon>
        <taxon>Bacillota</taxon>
        <taxon>Bacilli</taxon>
        <taxon>Bacillales</taxon>
        <taxon>Bacillaceae</taxon>
        <taxon>Lysinibacillus</taxon>
    </lineage>
</organism>
<accession>A0AAX3WW64</accession>
<gene>
    <name evidence="1" type="ORF">QNH24_02535</name>
</gene>
<dbReference type="AlphaFoldDB" id="A0AAX3WW64"/>
<protein>
    <submittedName>
        <fullName evidence="1">Uncharacterized protein</fullName>
    </submittedName>
</protein>
<sequence length="45" mass="5263">MNRLEQTTQELLEAGYTIEKIKAAFEEVIEQAKQSNTDRETDNLY</sequence>